<sequence>MANQVTSIVEVHIERLLISDIGKEGLIVVAKCCPKLQELVLIGVNPTILSLEMLGSYCSNLEHLALCGSDIIGDPQVYCIAAKCVALKKLCIKNCHVSDVILERVSQFSKIKSIYVCGHEADQAKQANFLGQDNFLTKPDLTRALGAWTWALGVGHGMGVGAGRRTGCWAHEARCWAQDQARSIILGMGVDVGQLGVA</sequence>
<dbReference type="SUPFAM" id="SSF52047">
    <property type="entry name" value="RNI-like"/>
    <property type="match status" value="1"/>
</dbReference>
<protein>
    <submittedName>
        <fullName evidence="1">Uncharacterized protein</fullName>
    </submittedName>
</protein>
<dbReference type="AlphaFoldDB" id="A0AAV1YIJ5"/>
<dbReference type="PANTHER" id="PTHR13318:SF92">
    <property type="entry name" value="F-BOX_LRR-REPEAT PROTEIN 8-RELATED"/>
    <property type="match status" value="1"/>
</dbReference>
<proteinExistence type="predicted"/>
<dbReference type="PANTHER" id="PTHR13318">
    <property type="entry name" value="PARTNER OF PAIRED, ISOFORM B-RELATED"/>
    <property type="match status" value="1"/>
</dbReference>
<gene>
    <name evidence="1" type="ORF">LLUT_LOCUS33815</name>
</gene>
<accession>A0AAV1YIJ5</accession>
<dbReference type="Proteomes" id="UP001497480">
    <property type="component" value="Unassembled WGS sequence"/>
</dbReference>
<reference evidence="1 2" key="1">
    <citation type="submission" date="2024-03" db="EMBL/GenBank/DDBJ databases">
        <authorList>
            <person name="Martinez-Hernandez J."/>
        </authorList>
    </citation>
    <scope>NUCLEOTIDE SEQUENCE [LARGE SCALE GENOMIC DNA]</scope>
</reference>
<name>A0AAV1YIJ5_LUPLU</name>
<organism evidence="1 2">
    <name type="scientific">Lupinus luteus</name>
    <name type="common">European yellow lupine</name>
    <dbReference type="NCBI Taxonomy" id="3873"/>
    <lineage>
        <taxon>Eukaryota</taxon>
        <taxon>Viridiplantae</taxon>
        <taxon>Streptophyta</taxon>
        <taxon>Embryophyta</taxon>
        <taxon>Tracheophyta</taxon>
        <taxon>Spermatophyta</taxon>
        <taxon>Magnoliopsida</taxon>
        <taxon>eudicotyledons</taxon>
        <taxon>Gunneridae</taxon>
        <taxon>Pentapetalae</taxon>
        <taxon>rosids</taxon>
        <taxon>fabids</taxon>
        <taxon>Fabales</taxon>
        <taxon>Fabaceae</taxon>
        <taxon>Papilionoideae</taxon>
        <taxon>50 kb inversion clade</taxon>
        <taxon>genistoids sensu lato</taxon>
        <taxon>core genistoids</taxon>
        <taxon>Genisteae</taxon>
        <taxon>Lupinus</taxon>
    </lineage>
</organism>
<dbReference type="InterPro" id="IPR032675">
    <property type="entry name" value="LRR_dom_sf"/>
</dbReference>
<dbReference type="GO" id="GO:0019005">
    <property type="term" value="C:SCF ubiquitin ligase complex"/>
    <property type="evidence" value="ECO:0007669"/>
    <property type="project" value="TreeGrafter"/>
</dbReference>
<comment type="caution">
    <text evidence="1">The sequence shown here is derived from an EMBL/GenBank/DDBJ whole genome shotgun (WGS) entry which is preliminary data.</text>
</comment>
<keyword evidence="2" id="KW-1185">Reference proteome</keyword>
<dbReference type="Gene3D" id="3.80.10.10">
    <property type="entry name" value="Ribonuclease Inhibitor"/>
    <property type="match status" value="1"/>
</dbReference>
<evidence type="ECO:0000313" key="2">
    <source>
        <dbReference type="Proteomes" id="UP001497480"/>
    </source>
</evidence>
<dbReference type="EMBL" id="CAXHTB010000024">
    <property type="protein sequence ID" value="CAL0332755.1"/>
    <property type="molecule type" value="Genomic_DNA"/>
</dbReference>
<evidence type="ECO:0000313" key="1">
    <source>
        <dbReference type="EMBL" id="CAL0332755.1"/>
    </source>
</evidence>
<dbReference type="GO" id="GO:0031146">
    <property type="term" value="P:SCF-dependent proteasomal ubiquitin-dependent protein catabolic process"/>
    <property type="evidence" value="ECO:0007669"/>
    <property type="project" value="TreeGrafter"/>
</dbReference>